<proteinExistence type="predicted"/>
<dbReference type="Gene3D" id="2.60.40.1210">
    <property type="entry name" value="Cellobiose dehydrogenase, cytochrome domain"/>
    <property type="match status" value="1"/>
</dbReference>
<evidence type="ECO:0000259" key="10">
    <source>
        <dbReference type="SMART" id="SM00664"/>
    </source>
</evidence>
<sequence>MFSHCLNLRWHVAWLLIQTSAGSFVQFYDRSSQLGFALSTLLENNGNPDKLLFQLRVPSDAGWGGIGTGIRMDGSLMFILYASTNPGDVTVSVRTANGHGTPDAFGELGYNVVNTSNEGGTLTADIKCLNCTKYSRNPIDTASSAQPWIWAIGPGDPVTSNSQDADINKHSHYGVFFTDMTKSVTTGSNIPLISGTSNIHARAQPGYTHDLVVLHAVLLGLAFVIAFPLGTLALRVFRSFKIHWIAQIISLAASVIGFVVAIALSILGIEWEHFSAAHQIIGILVVALALGQGLLGYWHHMQYKKLGKRTFVSYVHIVLGRGVIWVGMVNLVLGFLLDDSTGLAAGAGVVSAVAVAVMEGGLFWTRRRPLPKSAASSTTSVPLNAYGGGDDPASNQK</sequence>
<name>A0A0D2D9C9_9EURO</name>
<dbReference type="CDD" id="cd08760">
    <property type="entry name" value="Cyt_b561_FRRS1_like"/>
    <property type="match status" value="1"/>
</dbReference>
<evidence type="ECO:0000256" key="9">
    <source>
        <dbReference type="SAM" id="SignalP"/>
    </source>
</evidence>
<dbReference type="Gene3D" id="1.20.120.1770">
    <property type="match status" value="1"/>
</dbReference>
<dbReference type="OrthoDB" id="19261at2759"/>
<dbReference type="RefSeq" id="XP_016259216.1">
    <property type="nucleotide sequence ID" value="XM_016410194.1"/>
</dbReference>
<feature type="chain" id="PRO_5002255677" description="Cytochrome b561 domain-containing protein" evidence="9">
    <location>
        <begin position="23"/>
        <end position="397"/>
    </location>
</feature>
<feature type="transmembrane region" description="Helical" evidence="8">
    <location>
        <begin position="280"/>
        <end position="299"/>
    </location>
</feature>
<reference evidence="12 13" key="1">
    <citation type="submission" date="2015-01" db="EMBL/GenBank/DDBJ databases">
        <title>The Genome Sequence of Exophiala oligosperma CBS72588.</title>
        <authorList>
            <consortium name="The Broad Institute Genomics Platform"/>
            <person name="Cuomo C."/>
            <person name="de Hoog S."/>
            <person name="Gorbushina A."/>
            <person name="Stielow B."/>
            <person name="Teixiera M."/>
            <person name="Abouelleil A."/>
            <person name="Chapman S.B."/>
            <person name="Priest M."/>
            <person name="Young S.K."/>
            <person name="Wortman J."/>
            <person name="Nusbaum C."/>
            <person name="Birren B."/>
        </authorList>
    </citation>
    <scope>NUCLEOTIDE SEQUENCE [LARGE SCALE GENOMIC DNA]</scope>
    <source>
        <strain evidence="12 13">CBS 72588</strain>
    </source>
</reference>
<dbReference type="Pfam" id="PF03188">
    <property type="entry name" value="Cytochrom_B561"/>
    <property type="match status" value="1"/>
</dbReference>
<feature type="domain" description="DOMON" evidence="10">
    <location>
        <begin position="63"/>
        <end position="153"/>
    </location>
</feature>
<evidence type="ECO:0000256" key="3">
    <source>
        <dbReference type="ARBA" id="ARBA00022692"/>
    </source>
</evidence>
<dbReference type="PANTHER" id="PTHR47797:SF3">
    <property type="entry name" value="CYTOCHROME B561 DOMAIN-CONTAINING PROTEIN"/>
    <property type="match status" value="1"/>
</dbReference>
<feature type="domain" description="Cytochrome b561" evidence="11">
    <location>
        <begin position="214"/>
        <end position="335"/>
    </location>
</feature>
<dbReference type="STRING" id="215243.A0A0D2D9C9"/>
<feature type="transmembrane region" description="Helical" evidence="8">
    <location>
        <begin position="343"/>
        <end position="364"/>
    </location>
</feature>
<dbReference type="HOGENOM" id="CLU_031471_0_0_1"/>
<keyword evidence="13" id="KW-1185">Reference proteome</keyword>
<dbReference type="AlphaFoldDB" id="A0A0D2D9C9"/>
<dbReference type="Pfam" id="PF16010">
    <property type="entry name" value="CDH-cyt"/>
    <property type="match status" value="1"/>
</dbReference>
<organism evidence="12 13">
    <name type="scientific">Exophiala oligosperma</name>
    <dbReference type="NCBI Taxonomy" id="215243"/>
    <lineage>
        <taxon>Eukaryota</taxon>
        <taxon>Fungi</taxon>
        <taxon>Dikarya</taxon>
        <taxon>Ascomycota</taxon>
        <taxon>Pezizomycotina</taxon>
        <taxon>Eurotiomycetes</taxon>
        <taxon>Chaetothyriomycetidae</taxon>
        <taxon>Chaetothyriales</taxon>
        <taxon>Herpotrichiellaceae</taxon>
        <taxon>Exophiala</taxon>
    </lineage>
</organism>
<protein>
    <recommendedName>
        <fullName evidence="14">Cytochrome b561 domain-containing protein</fullName>
    </recommendedName>
</protein>
<evidence type="ECO:0000256" key="6">
    <source>
        <dbReference type="ARBA" id="ARBA00023136"/>
    </source>
</evidence>
<gene>
    <name evidence="12" type="ORF">PV06_08817</name>
</gene>
<comment type="subcellular location">
    <subcellularLocation>
        <location evidence="1">Membrane</location>
    </subcellularLocation>
</comment>
<feature type="transmembrane region" description="Helical" evidence="8">
    <location>
        <begin position="311"/>
        <end position="337"/>
    </location>
</feature>
<evidence type="ECO:0000256" key="1">
    <source>
        <dbReference type="ARBA" id="ARBA00004370"/>
    </source>
</evidence>
<evidence type="ECO:0000256" key="5">
    <source>
        <dbReference type="ARBA" id="ARBA00022989"/>
    </source>
</evidence>
<keyword evidence="9" id="KW-0732">Signal</keyword>
<evidence type="ECO:0000313" key="12">
    <source>
        <dbReference type="EMBL" id="KIW39000.1"/>
    </source>
</evidence>
<feature type="transmembrane region" description="Helical" evidence="8">
    <location>
        <begin position="244"/>
        <end position="268"/>
    </location>
</feature>
<keyword evidence="3 8" id="KW-0812">Transmembrane</keyword>
<dbReference type="GO" id="GO:0016020">
    <property type="term" value="C:membrane"/>
    <property type="evidence" value="ECO:0007669"/>
    <property type="project" value="UniProtKB-SubCell"/>
</dbReference>
<keyword evidence="4" id="KW-0249">Electron transport</keyword>
<evidence type="ECO:0008006" key="14">
    <source>
        <dbReference type="Google" id="ProtNLM"/>
    </source>
</evidence>
<evidence type="ECO:0000256" key="7">
    <source>
        <dbReference type="SAM" id="MobiDB-lite"/>
    </source>
</evidence>
<dbReference type="GeneID" id="27360891"/>
<accession>A0A0D2D9C9</accession>
<keyword evidence="2" id="KW-0813">Transport</keyword>
<dbReference type="Proteomes" id="UP000053342">
    <property type="component" value="Unassembled WGS sequence"/>
</dbReference>
<dbReference type="InterPro" id="IPR005018">
    <property type="entry name" value="DOMON_domain"/>
</dbReference>
<dbReference type="InterPro" id="IPR006593">
    <property type="entry name" value="Cyt_b561/ferric_Rdtase_TM"/>
</dbReference>
<feature type="transmembrane region" description="Helical" evidence="8">
    <location>
        <begin position="212"/>
        <end position="237"/>
    </location>
</feature>
<evidence type="ECO:0000256" key="8">
    <source>
        <dbReference type="SAM" id="Phobius"/>
    </source>
</evidence>
<dbReference type="SMART" id="SM00664">
    <property type="entry name" value="DoH"/>
    <property type="match status" value="1"/>
</dbReference>
<evidence type="ECO:0000256" key="4">
    <source>
        <dbReference type="ARBA" id="ARBA00022982"/>
    </source>
</evidence>
<dbReference type="VEuPathDB" id="FungiDB:PV06_08817"/>
<evidence type="ECO:0000313" key="13">
    <source>
        <dbReference type="Proteomes" id="UP000053342"/>
    </source>
</evidence>
<dbReference type="InterPro" id="IPR015920">
    <property type="entry name" value="Cellobiose_DH-like_cyt"/>
</dbReference>
<dbReference type="CDD" id="cd09630">
    <property type="entry name" value="CDH_like_cytochrome"/>
    <property type="match status" value="1"/>
</dbReference>
<evidence type="ECO:0000256" key="2">
    <source>
        <dbReference type="ARBA" id="ARBA00022448"/>
    </source>
</evidence>
<dbReference type="EMBL" id="KN847340">
    <property type="protein sequence ID" value="KIW39000.1"/>
    <property type="molecule type" value="Genomic_DNA"/>
</dbReference>
<dbReference type="PANTHER" id="PTHR47797">
    <property type="entry name" value="DEHYDROGENASE, PUTATIVE (AFU_ORTHOLOGUE AFUA_8G05805)-RELATED"/>
    <property type="match status" value="1"/>
</dbReference>
<evidence type="ECO:0000259" key="11">
    <source>
        <dbReference type="SMART" id="SM00665"/>
    </source>
</evidence>
<dbReference type="SMART" id="SM00665">
    <property type="entry name" value="B561"/>
    <property type="match status" value="1"/>
</dbReference>
<keyword evidence="6 8" id="KW-0472">Membrane</keyword>
<keyword evidence="5 8" id="KW-1133">Transmembrane helix</keyword>
<feature type="signal peptide" evidence="9">
    <location>
        <begin position="1"/>
        <end position="22"/>
    </location>
</feature>
<dbReference type="SUPFAM" id="SSF49344">
    <property type="entry name" value="CBD9-like"/>
    <property type="match status" value="1"/>
</dbReference>
<feature type="region of interest" description="Disordered" evidence="7">
    <location>
        <begin position="372"/>
        <end position="397"/>
    </location>
</feature>